<keyword evidence="3" id="KW-1185">Reference proteome</keyword>
<reference evidence="2 3" key="1">
    <citation type="submission" date="2020-03" db="EMBL/GenBank/DDBJ databases">
        <title>Dissostichus mawsoni Genome sequencing and assembly.</title>
        <authorList>
            <person name="Park H."/>
        </authorList>
    </citation>
    <scope>NUCLEOTIDE SEQUENCE [LARGE SCALE GENOMIC DNA]</scope>
    <source>
        <strain evidence="2">DM0001</strain>
        <tissue evidence="2">Muscle</tissue>
    </source>
</reference>
<sequence>MVKGRVLDRHVAMLFSAHEIPESERPSPHPPPRALLQEITDIYGSSGGKSSPRSQEEPSSSQPPGPLGRSLFHAERPRPSCSCQERNAADDVVVLSWDPDPPWSRSSESELSASLAVSPTISSICTAASWRALK</sequence>
<feature type="region of interest" description="Disordered" evidence="1">
    <location>
        <begin position="18"/>
        <end position="83"/>
    </location>
</feature>
<gene>
    <name evidence="2" type="ORF">F7725_025249</name>
</gene>
<evidence type="ECO:0000313" key="3">
    <source>
        <dbReference type="Proteomes" id="UP000518266"/>
    </source>
</evidence>
<proteinExistence type="predicted"/>
<feature type="compositionally biased region" description="Low complexity" evidence="1">
    <location>
        <begin position="50"/>
        <end position="60"/>
    </location>
</feature>
<dbReference type="Proteomes" id="UP000518266">
    <property type="component" value="Unassembled WGS sequence"/>
</dbReference>
<dbReference type="AlphaFoldDB" id="A0A7J5XAL6"/>
<accession>A0A7J5XAL6</accession>
<evidence type="ECO:0000256" key="1">
    <source>
        <dbReference type="SAM" id="MobiDB-lite"/>
    </source>
</evidence>
<evidence type="ECO:0000313" key="2">
    <source>
        <dbReference type="EMBL" id="KAF3834045.1"/>
    </source>
</evidence>
<dbReference type="EMBL" id="JAAKFY010000026">
    <property type="protein sequence ID" value="KAF3834045.1"/>
    <property type="molecule type" value="Genomic_DNA"/>
</dbReference>
<name>A0A7J5XAL6_DISMA</name>
<protein>
    <submittedName>
        <fullName evidence="2">Uncharacterized protein</fullName>
    </submittedName>
</protein>
<organism evidence="2 3">
    <name type="scientific">Dissostichus mawsoni</name>
    <name type="common">Antarctic cod</name>
    <dbReference type="NCBI Taxonomy" id="36200"/>
    <lineage>
        <taxon>Eukaryota</taxon>
        <taxon>Metazoa</taxon>
        <taxon>Chordata</taxon>
        <taxon>Craniata</taxon>
        <taxon>Vertebrata</taxon>
        <taxon>Euteleostomi</taxon>
        <taxon>Actinopterygii</taxon>
        <taxon>Neopterygii</taxon>
        <taxon>Teleostei</taxon>
        <taxon>Neoteleostei</taxon>
        <taxon>Acanthomorphata</taxon>
        <taxon>Eupercaria</taxon>
        <taxon>Perciformes</taxon>
        <taxon>Notothenioidei</taxon>
        <taxon>Nototheniidae</taxon>
        <taxon>Dissostichus</taxon>
    </lineage>
</organism>
<comment type="caution">
    <text evidence="2">The sequence shown here is derived from an EMBL/GenBank/DDBJ whole genome shotgun (WGS) entry which is preliminary data.</text>
</comment>